<evidence type="ECO:0008006" key="3">
    <source>
        <dbReference type="Google" id="ProtNLM"/>
    </source>
</evidence>
<dbReference type="AlphaFoldDB" id="A0A540X5X9"/>
<dbReference type="PROSITE" id="PS51257">
    <property type="entry name" value="PROKAR_LIPOPROTEIN"/>
    <property type="match status" value="1"/>
</dbReference>
<accession>A0A540X5X9</accession>
<evidence type="ECO:0000313" key="1">
    <source>
        <dbReference type="EMBL" id="TQF16629.1"/>
    </source>
</evidence>
<dbReference type="OrthoDB" id="3683809at2"/>
<organism evidence="1 2">
    <name type="scientific">Myxococcus llanfairpwllgwyngyllgogerychwyrndrobwllllantysiliogogogochensis</name>
    <dbReference type="NCBI Taxonomy" id="2590453"/>
    <lineage>
        <taxon>Bacteria</taxon>
        <taxon>Pseudomonadati</taxon>
        <taxon>Myxococcota</taxon>
        <taxon>Myxococcia</taxon>
        <taxon>Myxococcales</taxon>
        <taxon>Cystobacterineae</taxon>
        <taxon>Myxococcaceae</taxon>
        <taxon>Myxococcus</taxon>
    </lineage>
</organism>
<dbReference type="Proteomes" id="UP000315369">
    <property type="component" value="Unassembled WGS sequence"/>
</dbReference>
<sequence>MSGVSSKSWVILVAVGLAGCGAPESSPAVPEEVGQSEQRLLTLVTCPVGSTQVTYSPPLRNLPQDVNITSIGLASNCYSLLGSSVTSATSSVSFVMKGYSCTDLLDIGPVTTLLTWNTGESSTMRLTQTTTAVNGTAIVVTQTGTVLSGKFVGATVVRTVTLLSTDLAACDSPEGLAGISGPMTITLLGLL</sequence>
<name>A0A540X5X9_9BACT</name>
<proteinExistence type="predicted"/>
<dbReference type="EMBL" id="VIFM01000020">
    <property type="protein sequence ID" value="TQF16629.1"/>
    <property type="molecule type" value="Genomic_DNA"/>
</dbReference>
<gene>
    <name evidence="1" type="ORF">FJV41_07350</name>
</gene>
<protein>
    <recommendedName>
        <fullName evidence="3">Lipoprotein</fullName>
    </recommendedName>
</protein>
<dbReference type="RefSeq" id="WP_141641697.1">
    <property type="nucleotide sequence ID" value="NZ_VIFM01000020.1"/>
</dbReference>
<evidence type="ECO:0000313" key="2">
    <source>
        <dbReference type="Proteomes" id="UP000315369"/>
    </source>
</evidence>
<keyword evidence="2" id="KW-1185">Reference proteome</keyword>
<reference evidence="1 2" key="1">
    <citation type="submission" date="2019-06" db="EMBL/GenBank/DDBJ databases">
        <authorList>
            <person name="Livingstone P."/>
            <person name="Whitworth D."/>
        </authorList>
    </citation>
    <scope>NUCLEOTIDE SEQUENCE [LARGE SCALE GENOMIC DNA]</scope>
    <source>
        <strain evidence="1 2">AM401</strain>
    </source>
</reference>
<comment type="caution">
    <text evidence="1">The sequence shown here is derived from an EMBL/GenBank/DDBJ whole genome shotgun (WGS) entry which is preliminary data.</text>
</comment>